<evidence type="ECO:0000256" key="3">
    <source>
        <dbReference type="ARBA" id="ARBA00023027"/>
    </source>
</evidence>
<accession>A0AA96FA49</accession>
<evidence type="ECO:0000256" key="2">
    <source>
        <dbReference type="ARBA" id="ARBA00023002"/>
    </source>
</evidence>
<dbReference type="PANTHER" id="PTHR22604:SF105">
    <property type="entry name" value="TRANS-1,2-DIHYDROBENZENE-1,2-DIOL DEHYDROGENASE"/>
    <property type="match status" value="1"/>
</dbReference>
<sequence length="342" mass="36208">MFTTVFPAPRLFAPGQGEPSLRWGVIGPGSIAGWFVSAMRTRTAQTVAAVSSRSLERAEEFAARHGIARAYGSTEQLLADPEIDVIYIAATQNEHVNLGLAAIAAGKHVLVEKPLAMTAAEAQTMVDAARAQGVLLMEAMWSRYQPKASVIRQLLADGVLGEIRHVHADHGQSLPAGHRLYRADLGGGALFDLGIYPVQLDSMVLGAPQSIHVTGAMTDSGVDAHATLVLGHGTAQSTLTTSMIARTPTTAVIAGSEACLALDGPFHVPADMVLTGNQFLGERHVWSDPTGVGLMDALCWEATALATYVGEQRLESPLHTHEETVSIIGTLEEALRQIRASA</sequence>
<dbReference type="GO" id="GO:0016491">
    <property type="term" value="F:oxidoreductase activity"/>
    <property type="evidence" value="ECO:0007669"/>
    <property type="project" value="UniProtKB-KW"/>
</dbReference>
<comment type="similarity">
    <text evidence="1">Belongs to the Gfo/Idh/MocA family.</text>
</comment>
<dbReference type="PANTHER" id="PTHR22604">
    <property type="entry name" value="OXIDOREDUCTASES"/>
    <property type="match status" value="1"/>
</dbReference>
<dbReference type="InterPro" id="IPR036291">
    <property type="entry name" value="NAD(P)-bd_dom_sf"/>
</dbReference>
<dbReference type="Pfam" id="PF22725">
    <property type="entry name" value="GFO_IDH_MocA_C3"/>
    <property type="match status" value="1"/>
</dbReference>
<evidence type="ECO:0000259" key="5">
    <source>
        <dbReference type="Pfam" id="PF22725"/>
    </source>
</evidence>
<name>A0AA96FA49_9MICO</name>
<dbReference type="RefSeq" id="WP_313498183.1">
    <property type="nucleotide sequence ID" value="NZ_CP134879.1"/>
</dbReference>
<dbReference type="Proteomes" id="UP001304125">
    <property type="component" value="Chromosome"/>
</dbReference>
<reference evidence="6 7" key="1">
    <citation type="submission" date="2023-09" db="EMBL/GenBank/DDBJ databases">
        <title>Demequina sp. a novel bacteria isolated from Capsicum annuum.</title>
        <authorList>
            <person name="Humaira Z."/>
            <person name="Lee J."/>
            <person name="Cho D."/>
        </authorList>
    </citation>
    <scope>NUCLEOTIDE SEQUENCE [LARGE SCALE GENOMIC DNA]</scope>
    <source>
        <strain evidence="6 7">OYTSA14</strain>
    </source>
</reference>
<dbReference type="Gene3D" id="3.30.360.10">
    <property type="entry name" value="Dihydrodipicolinate Reductase, domain 2"/>
    <property type="match status" value="1"/>
</dbReference>
<keyword evidence="3" id="KW-0520">NAD</keyword>
<dbReference type="Pfam" id="PF01408">
    <property type="entry name" value="GFO_IDH_MocA"/>
    <property type="match status" value="1"/>
</dbReference>
<proteinExistence type="inferred from homology"/>
<protein>
    <submittedName>
        <fullName evidence="6">Gfo/Idh/MocA family oxidoreductase</fullName>
    </submittedName>
</protein>
<dbReference type="GO" id="GO:0000166">
    <property type="term" value="F:nucleotide binding"/>
    <property type="evidence" value="ECO:0007669"/>
    <property type="project" value="InterPro"/>
</dbReference>
<feature type="domain" description="Gfo/Idh/MocA-like oxidoreductase N-terminal" evidence="4">
    <location>
        <begin position="21"/>
        <end position="138"/>
    </location>
</feature>
<evidence type="ECO:0000259" key="4">
    <source>
        <dbReference type="Pfam" id="PF01408"/>
    </source>
</evidence>
<dbReference type="AlphaFoldDB" id="A0AA96FA49"/>
<dbReference type="SUPFAM" id="SSF55347">
    <property type="entry name" value="Glyceraldehyde-3-phosphate dehydrogenase-like, C-terminal domain"/>
    <property type="match status" value="1"/>
</dbReference>
<dbReference type="EMBL" id="CP134879">
    <property type="protein sequence ID" value="WNM24440.1"/>
    <property type="molecule type" value="Genomic_DNA"/>
</dbReference>
<keyword evidence="7" id="KW-1185">Reference proteome</keyword>
<dbReference type="InterPro" id="IPR000683">
    <property type="entry name" value="Gfo/Idh/MocA-like_OxRdtase_N"/>
</dbReference>
<evidence type="ECO:0000313" key="7">
    <source>
        <dbReference type="Proteomes" id="UP001304125"/>
    </source>
</evidence>
<evidence type="ECO:0000256" key="1">
    <source>
        <dbReference type="ARBA" id="ARBA00010928"/>
    </source>
</evidence>
<evidence type="ECO:0000313" key="6">
    <source>
        <dbReference type="EMBL" id="WNM24440.1"/>
    </source>
</evidence>
<dbReference type="InterPro" id="IPR050984">
    <property type="entry name" value="Gfo/Idh/MocA_domain"/>
</dbReference>
<dbReference type="SUPFAM" id="SSF51735">
    <property type="entry name" value="NAD(P)-binding Rossmann-fold domains"/>
    <property type="match status" value="1"/>
</dbReference>
<gene>
    <name evidence="6" type="ORF">RN606_13910</name>
</gene>
<dbReference type="Gene3D" id="3.40.50.720">
    <property type="entry name" value="NAD(P)-binding Rossmann-like Domain"/>
    <property type="match status" value="1"/>
</dbReference>
<keyword evidence="2" id="KW-0560">Oxidoreductase</keyword>
<organism evidence="6 7">
    <name type="scientific">Demequina capsici</name>
    <dbReference type="NCBI Taxonomy" id="3075620"/>
    <lineage>
        <taxon>Bacteria</taxon>
        <taxon>Bacillati</taxon>
        <taxon>Actinomycetota</taxon>
        <taxon>Actinomycetes</taxon>
        <taxon>Micrococcales</taxon>
        <taxon>Demequinaceae</taxon>
        <taxon>Demequina</taxon>
    </lineage>
</organism>
<feature type="domain" description="GFO/IDH/MocA-like oxidoreductase" evidence="5">
    <location>
        <begin position="151"/>
        <end position="259"/>
    </location>
</feature>
<dbReference type="InterPro" id="IPR055170">
    <property type="entry name" value="GFO_IDH_MocA-like_dom"/>
</dbReference>